<dbReference type="Pfam" id="PF01364">
    <property type="entry name" value="Peptidase_C25"/>
    <property type="match status" value="1"/>
</dbReference>
<proteinExistence type="predicted"/>
<dbReference type="GO" id="GO:0006508">
    <property type="term" value="P:proteolysis"/>
    <property type="evidence" value="ECO:0007669"/>
    <property type="project" value="InterPro"/>
</dbReference>
<accession>A0A381U576</accession>
<dbReference type="NCBIfam" id="NF033707">
    <property type="entry name" value="T9SS_sortase"/>
    <property type="match status" value="1"/>
</dbReference>
<dbReference type="EMBL" id="UINC01005731">
    <property type="protein sequence ID" value="SVA23204.1"/>
    <property type="molecule type" value="Genomic_DNA"/>
</dbReference>
<dbReference type="InterPro" id="IPR026444">
    <property type="entry name" value="Secre_tail"/>
</dbReference>
<dbReference type="GO" id="GO:0008234">
    <property type="term" value="F:cysteine-type peptidase activity"/>
    <property type="evidence" value="ECO:0007669"/>
    <property type="project" value="InterPro"/>
</dbReference>
<protein>
    <recommendedName>
        <fullName evidence="5">Gingipain domain-containing protein</fullName>
    </recommendedName>
</protein>
<dbReference type="SUPFAM" id="SSF52129">
    <property type="entry name" value="Caspase-like"/>
    <property type="match status" value="1"/>
</dbReference>
<evidence type="ECO:0000259" key="2">
    <source>
        <dbReference type="Pfam" id="PF01364"/>
    </source>
</evidence>
<evidence type="ECO:0000313" key="4">
    <source>
        <dbReference type="EMBL" id="SVA23204.1"/>
    </source>
</evidence>
<evidence type="ECO:0000259" key="3">
    <source>
        <dbReference type="Pfam" id="PF13860"/>
    </source>
</evidence>
<dbReference type="Gene3D" id="3.40.50.10390">
    <property type="entry name" value="Gingipain r, domain 1"/>
    <property type="match status" value="1"/>
</dbReference>
<dbReference type="InterPro" id="IPR029030">
    <property type="entry name" value="Caspase-like_dom_sf"/>
</dbReference>
<dbReference type="InterPro" id="IPR025965">
    <property type="entry name" value="FlgD/Vpr_Ig-like"/>
</dbReference>
<dbReference type="AlphaFoldDB" id="A0A381U576"/>
<feature type="domain" description="Gingipain" evidence="2">
    <location>
        <begin position="552"/>
        <end position="907"/>
    </location>
</feature>
<reference evidence="4" key="1">
    <citation type="submission" date="2018-05" db="EMBL/GenBank/DDBJ databases">
        <authorList>
            <person name="Lanie J.A."/>
            <person name="Ng W.-L."/>
            <person name="Kazmierczak K.M."/>
            <person name="Andrzejewski T.M."/>
            <person name="Davidsen T.M."/>
            <person name="Wayne K.J."/>
            <person name="Tettelin H."/>
            <person name="Glass J.I."/>
            <person name="Rusch D."/>
            <person name="Podicherti R."/>
            <person name="Tsui H.-C.T."/>
            <person name="Winkler M.E."/>
        </authorList>
    </citation>
    <scope>NUCLEOTIDE SEQUENCE</scope>
</reference>
<dbReference type="Gene3D" id="3.40.50.1460">
    <property type="match status" value="1"/>
</dbReference>
<dbReference type="NCBIfam" id="TIGR04183">
    <property type="entry name" value="Por_Secre_tail"/>
    <property type="match status" value="1"/>
</dbReference>
<gene>
    <name evidence="4" type="ORF">METZ01_LOCUS76058</name>
</gene>
<organism evidence="4">
    <name type="scientific">marine metagenome</name>
    <dbReference type="NCBI Taxonomy" id="408172"/>
    <lineage>
        <taxon>unclassified sequences</taxon>
        <taxon>metagenomes</taxon>
        <taxon>ecological metagenomes</taxon>
    </lineage>
</organism>
<dbReference type="CDD" id="cd02258">
    <property type="entry name" value="Peptidase_C25_N"/>
    <property type="match status" value="1"/>
</dbReference>
<evidence type="ECO:0000256" key="1">
    <source>
        <dbReference type="ARBA" id="ARBA00022729"/>
    </source>
</evidence>
<feature type="domain" description="FlgD/Vpr Ig-like" evidence="3">
    <location>
        <begin position="1171"/>
        <end position="1238"/>
    </location>
</feature>
<evidence type="ECO:0008006" key="5">
    <source>
        <dbReference type="Google" id="ProtNLM"/>
    </source>
</evidence>
<dbReference type="Gene3D" id="2.60.40.4070">
    <property type="match status" value="1"/>
</dbReference>
<name>A0A381U576_9ZZZZ</name>
<dbReference type="InterPro" id="IPR001769">
    <property type="entry name" value="Gingipain"/>
</dbReference>
<sequence>MLPLFKRILPILFIANTQAGIDYTITESTAQRLILRIDIVPGSEDDLKPIHLLIGTPTADYPDLDIRSETKRNLPRNWSVPKGDGIRWIQSQRLQNLYVATLEIDPTADENHFFEQILITCRYTNAPAQQVVPSNRQTRLLKHRVVNWPIAKQWLQPNQRQKLQRSSLPAGQWLRFTVSSDGITALPASAISASGANLTERNPRSFMVFTGSNMGRDRNSEITGAISYRSIPDNLVEIAVQFEGESDAVLDNDDLLIFYGRGASGIDHNGLDISHHQNLYFTENTYWLLIPDNNTLQGKRVASIEPVTSTGVTMDYGISPFYVETDLINPFAGGLAWAGAAIMNGSSHTAVTTMDSPNPLVDVHVTMGFLGNSSSIDAQANPVHLLEIYHGSRNALQTTNSWAGLIKSDVFFSFSGNRLNDGVNIFIIDNESTSSYSQPHFDYLVGDYGRNLDDQGLPYEFFAPIHSNATTFRITAESEITIWDITNIAVPKAVTLSNDNSGYRFDVNLPQDTLARYCAFTAAQLNLISSVTLIENHSFSELRNSASGVAHLVIGPPDFSAVTAPLVTHRVSSRYIDLDQIYDEFSGGNADPVAIRYFIQWTQENWSEPKPYSALLMGDADYDYRNITQQSSIQVPTIEIGNGFNHRAADDRLAAFNGLIPDIAIGRYPAKTVADVATFVDKIIQYETDPDYGLWRQRVTLVADDAARPEPVHGSIATGKSHTQNSEIIAGLVAPGIEIRKLYMMEFPEVSNASLYGVVKPDATQALLDILTEGTAIINYIGHGSAHQWAQERLLYQDNDLNSIQTENKLPLWIAGTCSWGHFDEIETEAFSEEVIRMENNGASAIISTSRLITVSSNAYFTREIFKSIFPDGAVTTEPIGVIMQAVKDGSPSGELFHLFGDPGMPLALPYQTVSLTNISPDTLRTLDTARVSGTQNIISGGSGLGFIALRDAERPVTREYIINSTEQELSYTLPGGTLFKGQFSFNGSAFSTLLRVPKDISYSDATGTINVYMVFAGDPVQEALGTLANLALAGGDPVPDIVGPIISFENETGRQIRSGDHLSANEPLFLRLSDPLGINLTGEVGHEILITDLVAAVESDITHLFLYDENSITTGKIALADLANNEEIEIHVKAWDNANNPAELTIKLYITDDQGLRLFNVFNFPNPFASETQFSFEISSTAEISVDIYTLGGRKIRQISPQSVNAGYNFINWDGRDKYGDILANGVYLYRVKAINGNESVSTIGKIAKYQ</sequence>
<dbReference type="Pfam" id="PF13860">
    <property type="entry name" value="FlgD_ig"/>
    <property type="match status" value="1"/>
</dbReference>
<dbReference type="InterPro" id="IPR029031">
    <property type="entry name" value="Gingipain_N_sf"/>
</dbReference>
<keyword evidence="1" id="KW-0732">Signal</keyword>